<evidence type="ECO:0000256" key="1">
    <source>
        <dbReference type="SAM" id="MobiDB-lite"/>
    </source>
</evidence>
<keyword evidence="4" id="KW-1185">Reference proteome</keyword>
<evidence type="ECO:0000313" key="3">
    <source>
        <dbReference type="EMBL" id="EXF79714.1"/>
    </source>
</evidence>
<dbReference type="EMBL" id="JARH01000513">
    <property type="protein sequence ID" value="EXF79714.1"/>
    <property type="molecule type" value="Genomic_DNA"/>
</dbReference>
<protein>
    <recommendedName>
        <fullName evidence="2">Heterokaryon incompatibility domain-containing protein</fullName>
    </recommendedName>
</protein>
<feature type="domain" description="Heterokaryon incompatibility" evidence="2">
    <location>
        <begin position="228"/>
        <end position="376"/>
    </location>
</feature>
<evidence type="ECO:0000313" key="4">
    <source>
        <dbReference type="Proteomes" id="UP000020467"/>
    </source>
</evidence>
<dbReference type="InterPro" id="IPR010730">
    <property type="entry name" value="HET"/>
</dbReference>
<comment type="caution">
    <text evidence="3">The sequence shown here is derived from an EMBL/GenBank/DDBJ whole genome shotgun (WGS) entry which is preliminary data.</text>
</comment>
<reference evidence="3 4" key="1">
    <citation type="submission" date="2014-02" db="EMBL/GenBank/DDBJ databases">
        <title>The genome sequence of Colletotrichum fioriniae PJ7.</title>
        <authorList>
            <person name="Baroncelli R."/>
            <person name="Thon M.R."/>
        </authorList>
    </citation>
    <scope>NUCLEOTIDE SEQUENCE [LARGE SCALE GENOMIC DNA]</scope>
    <source>
        <strain evidence="3 4">PJ7</strain>
    </source>
</reference>
<dbReference type="Proteomes" id="UP000020467">
    <property type="component" value="Unassembled WGS sequence"/>
</dbReference>
<dbReference type="PANTHER" id="PTHR33112">
    <property type="entry name" value="DOMAIN PROTEIN, PUTATIVE-RELATED"/>
    <property type="match status" value="1"/>
</dbReference>
<evidence type="ECO:0000259" key="2">
    <source>
        <dbReference type="Pfam" id="PF06985"/>
    </source>
</evidence>
<gene>
    <name evidence="3" type="ORF">CFIO01_13669</name>
</gene>
<organism evidence="3 4">
    <name type="scientific">Colletotrichum fioriniae PJ7</name>
    <dbReference type="NCBI Taxonomy" id="1445577"/>
    <lineage>
        <taxon>Eukaryota</taxon>
        <taxon>Fungi</taxon>
        <taxon>Dikarya</taxon>
        <taxon>Ascomycota</taxon>
        <taxon>Pezizomycotina</taxon>
        <taxon>Sordariomycetes</taxon>
        <taxon>Hypocreomycetidae</taxon>
        <taxon>Glomerellales</taxon>
        <taxon>Glomerellaceae</taxon>
        <taxon>Colletotrichum</taxon>
        <taxon>Colletotrichum acutatum species complex</taxon>
    </lineage>
</organism>
<dbReference type="STRING" id="1445577.A0A010RP01"/>
<sequence length="708" mass="80902">MIQESNQSSSGDGSTERTIQFDDNPPPKHRQIHRPTFTHSNDTVLCTACKNAFSKDAVKADDFRRRRRNQHHESSEDLAKAVEKGCYFCERFARHSAGPSISTVLNEDLILHPRPDPVRLFFASAEQHTGRAWREDDLDDLVCFNLHKRSPDDEPPARLSPRMDSRETFGTMIRWLNDCVRNHPECRVFYSHSTWLPSRLVDIGDPGSYLWKIIATERLKTPPNYGGYLTLSHRWGSSPFVQLTSDTLPGFHNYTAIESLPKTFRDAIALAHHFNIRHIWIDSLCILQDSPLDWKRESSRMDDVYSNSTCNIVAAHSEGPDGGLFRVRDPSVLESFVVYSERTDIPSGEYTVWDHTSILNDYNRAPLYKRGWVFQERLLPKRALHFGKDQVFWKCRRRLACESLPDGIPVAPDDEVVEREKGVTRIRRMRPQEEEDSPQDEETFAIVWEHLVEEYSGCSLTYDKDKLAALNGMASIFSNASLSRYISGIWNTRIARQICWSLNPVAEKQPRPSHPAPSWSWASVQGKVSFKAITNSDESILHLTRHFYHSAHSDTPAGHHIPLGGYIGMSGSVYHLKVSDMSNNGVSLCLDGKSERLDYNPFVFDFHQDSSPPKELFILPLMCTQEPPVNAKGVEVAGLILKPLGDFIEDFGDMELRKSYRYERVGFFNFRPSDGKGQRLLYGSPFSEAEKIKGLYFSDKSNQRILLE</sequence>
<dbReference type="eggNOG" id="ENOG502S8TM">
    <property type="taxonomic scope" value="Eukaryota"/>
</dbReference>
<proteinExistence type="predicted"/>
<name>A0A010RP01_9PEZI</name>
<dbReference type="OrthoDB" id="5362512at2759"/>
<dbReference type="Pfam" id="PF06985">
    <property type="entry name" value="HET"/>
    <property type="match status" value="1"/>
</dbReference>
<feature type="region of interest" description="Disordered" evidence="1">
    <location>
        <begin position="1"/>
        <end position="31"/>
    </location>
</feature>
<accession>A0A010RP01</accession>
<dbReference type="HOGENOM" id="CLU_002639_3_2_1"/>
<dbReference type="KEGG" id="cfj:CFIO01_13669"/>
<feature type="compositionally biased region" description="Polar residues" evidence="1">
    <location>
        <begin position="1"/>
        <end position="18"/>
    </location>
</feature>
<dbReference type="PANTHER" id="PTHR33112:SF16">
    <property type="entry name" value="HETEROKARYON INCOMPATIBILITY DOMAIN-CONTAINING PROTEIN"/>
    <property type="match status" value="1"/>
</dbReference>
<dbReference type="AlphaFoldDB" id="A0A010RP01"/>